<name>A0ABV7MBM6_9PROT</name>
<dbReference type="PANTHER" id="PTHR15600:SF42">
    <property type="entry name" value="SACSIN"/>
    <property type="match status" value="1"/>
</dbReference>
<dbReference type="InterPro" id="IPR058210">
    <property type="entry name" value="SACS/Nov_dom"/>
</dbReference>
<dbReference type="RefSeq" id="WP_189570664.1">
    <property type="nucleotide sequence ID" value="NZ_BMXU01000001.1"/>
</dbReference>
<evidence type="ECO:0000313" key="3">
    <source>
        <dbReference type="EMBL" id="MFC3302423.1"/>
    </source>
</evidence>
<reference evidence="4" key="1">
    <citation type="journal article" date="2019" name="Int. J. Syst. Evol. Microbiol.">
        <title>The Global Catalogue of Microorganisms (GCM) 10K type strain sequencing project: providing services to taxonomists for standard genome sequencing and annotation.</title>
        <authorList>
            <consortium name="The Broad Institute Genomics Platform"/>
            <consortium name="The Broad Institute Genome Sequencing Center for Infectious Disease"/>
            <person name="Wu L."/>
            <person name="Ma J."/>
        </authorList>
    </citation>
    <scope>NUCLEOTIDE SEQUENCE [LARGE SCALE GENOMIC DNA]</scope>
    <source>
        <strain evidence="4">KCTC 22245</strain>
    </source>
</reference>
<proteinExistence type="predicted"/>
<dbReference type="Proteomes" id="UP001595607">
    <property type="component" value="Unassembled WGS sequence"/>
</dbReference>
<evidence type="ECO:0000313" key="4">
    <source>
        <dbReference type="Proteomes" id="UP001595607"/>
    </source>
</evidence>
<dbReference type="InterPro" id="IPR052972">
    <property type="entry name" value="Sacsin_chaperone_reg"/>
</dbReference>
<keyword evidence="4" id="KW-1185">Reference proteome</keyword>
<organism evidence="3 4">
    <name type="scientific">Parvularcula lutaonensis</name>
    <dbReference type="NCBI Taxonomy" id="491923"/>
    <lineage>
        <taxon>Bacteria</taxon>
        <taxon>Pseudomonadati</taxon>
        <taxon>Pseudomonadota</taxon>
        <taxon>Alphaproteobacteria</taxon>
        <taxon>Parvularculales</taxon>
        <taxon>Parvularculaceae</taxon>
        <taxon>Parvularcula</taxon>
    </lineage>
</organism>
<evidence type="ECO:0000259" key="2">
    <source>
        <dbReference type="Pfam" id="PF25794"/>
    </source>
</evidence>
<sequence>MHFDPKDIVEHLRHNLERYPYGNGISVFRELLQNADDAKAHQVSLHLRPGWPEASNPLLRGPGLLLVNDGEFDERSATGMQTFGGSVKALDDASVGRFGLGQKSVFHLCDAFAVVPDGFGAHDEPFVVNPFEALGREGDDCLRWPRINDEDARRIASEGKQLLDARRRLNMWFPLRREGLRPKPTSKGIIASDIAPESLAPLADEWRIAEMVASLRHVRRVVVGIGPSNAEIDRGTARAMIGYTAQPGDRSFGGPLGRGIACLGRERRATDDFRRDLRGSQNWPRSRNRDTDEEAPQKATPHGAAILVVDPEGMGQLLADWAVLLPVTEAFPPQAHDGMGRLKLLLHGCFFVDSGRKAVIGLDEAGPAPTDQAPLDETTLRAEWNRSVRDRLVLPLIPAVLYDALQEAKVSGEALGAAVRALAASDFGRTHRAAIAAQHALARIVETSNGNLRVRWQLVASTGTFRPIPAPDARGRVGLADILPNLTDWATERGVTLVCGRDAVLTTKDLVWEADEIAKLLEGLAADCFLSDTQVRVLRGFLETACTNHDLRVAASGPVLKRLRQAMASPRALAPHERIAKVLEVTAPDGVLPLPPGASERFVLRALASAKGAPICLPQEWLPDEVKGATIGAHAVHSLIAALQPLLETDGQADSASAAALAILRRIESIEAALEHPELPALPVVKALDGIRTRRLSLAELYGASREQRLFRDHPQARRLLGVAANALPESETFLLPSAAASALLDANGSAPTNAVFRLHDLDARAVCALVRKAEALGPPQARANLLNAIFSNELESRDALLMLAAGDRRAHENRFRLNALGQSAPALDALIARLTANSEPVILVPSEVMDTLDRAKVRHLSIDTLEGAWLGDLLVRHADELATQGLDHAAVEAILCAGIPDEHLKQLPIFPTRQGGWARPDSVYRPNPDWAVARGMTAIVPLLGEFEEPRARERAEALVERWSPEAQIAVCLGQSEPIRFSTEILDALASIEAPDADRLRRAKWLRDRSGNAWAPEDVVDLSEDVLVAARRVLGDDLPFLPVSDIDPRIREHQGFADLREKGVLPDDMGSLDRLLLIIEEARPVAFVGGATDELVQALAQLADAGVDLPLPGWPLLAAALRVLPPDAGETPARMLEVVTRFKAADRAQHRDVANWLNELAEIAKQRHGTNEAAAARVAYSAAFKMVASWPVSEFRAIIGGVFVPTDAGNWRRGAEVTAPCEGISRDFLLAADLAKDLPPNSEPAGPEAGQSEGGEVDKGNNSNREECVKSLVSLLKRMRAQVPEPALAFFAAVVSERDQFERIASDCFALPHATIQSILNRLDEIAGSLAEGDKGTSYRFALLRKNAGLHFTLITGGEVKIMALDGNVRSAPSEIDQPFQVLGTGHLEAVAGNRGTVIHEITIADREGRITLKTLEDLTRNVGPLVLWHFKRCEDAILEELRQAFQVGQATVEDARARLEDRLPQILAELKPAPGSRLREALDRYETQEQSIPPDKRAKELPDAKRALWDEVASEDSATELLGLIRQGIESYGYGPGRVAFELFQNADDATLQHPPEGLRAFRVAFENERMRILHWGRLINHLGPSSAEGERRGWQRDLFNMLLMNLSEKREDVTGRFGLGFKSVHLIACEVEIASGFIACRIKGGMLPEVWEGGQQHSLDASRNDRRATIISLKIDPDPEREAQEAHGVFARCARWLPVTARAIREVHLGGHRYAARLKETGMQGIRHVVFEGVEPGQALALSLDDNTTLYLPLDTDGPRSLPEEMPRLWLLAPLEEEIRAGWLLNSYSFRVDPGRGRLAGSVKERAELFERLGRALGHRLVELFDLLDRDWAGFAEPAGLSERNAASGRKLFLERLVSLFKEDVSHGGGDDRLETKLHHEGGLRHLFCEREAFPTRLPAPFEPFLRADQVRWKLAGGLVEPGRVERLIGWRSVADIAQSAVSSEMATVFEHLGFPAPQRFDAAMLVSMEIGADKRADPESAARLGSFLDQPFVEALDWKERQELLKAAAGAKFLMADGQWREARLVPRDAADADEEERRILAFAPNEDVADDSYFGDALSFYRLAARQSGYQRTAETFARWAHQVTEPAAQRALLTYVAEGSQGERLGNLLATKRPHWLPAEAEEFRQSELAKGFDDDARGRLMPILYPSLRRMIGSGRWLSPDPGSPEIGNTPPDPAEELARIRDWWLRDHVDQREDYDNRIWPNGFRPGSLRDLEAEDNRVGWFTFFALGIFRTLPWNNEGAHKSFVESAARAGWWDEMATARLPEDPTPWLKRLEDFASPAAWKIDFPQWRRTIADLYALARWLPDYADAFRLLPRVVEREGQVALSDIWRLSYAPIWQRRGLEGAPLTQSLGLGANWMIREAIRHGLWGEDEAARMHTYAWAATGRVRRLFAERLGHPLGERGNMDLSRDIYSFVSQHLGPDVTFLGDLDLPLQLWESGEDDATGQPVYSDEARG</sequence>
<dbReference type="EMBL" id="JBHRVA010000002">
    <property type="protein sequence ID" value="MFC3302423.1"/>
    <property type="molecule type" value="Genomic_DNA"/>
</dbReference>
<feature type="region of interest" description="Disordered" evidence="1">
    <location>
        <begin position="1239"/>
        <end position="1263"/>
    </location>
</feature>
<dbReference type="InterPro" id="IPR036890">
    <property type="entry name" value="HATPase_C_sf"/>
</dbReference>
<accession>A0ABV7MBM6</accession>
<dbReference type="NCBIfam" id="NF047352">
    <property type="entry name" value="P_loop_sacsin"/>
    <property type="match status" value="1"/>
</dbReference>
<dbReference type="SUPFAM" id="SSF55874">
    <property type="entry name" value="ATPase domain of HSP90 chaperone/DNA topoisomerase II/histidine kinase"/>
    <property type="match status" value="1"/>
</dbReference>
<dbReference type="PANTHER" id="PTHR15600">
    <property type="entry name" value="SACSIN"/>
    <property type="match status" value="1"/>
</dbReference>
<evidence type="ECO:0000256" key="1">
    <source>
        <dbReference type="SAM" id="MobiDB-lite"/>
    </source>
</evidence>
<protein>
    <submittedName>
        <fullName evidence="3">Sacsin N-terminal ATP-binding-like domain-containing protein</fullName>
    </submittedName>
</protein>
<dbReference type="Pfam" id="PF25794">
    <property type="entry name" value="SACS"/>
    <property type="match status" value="1"/>
</dbReference>
<comment type="caution">
    <text evidence="3">The sequence shown here is derived from an EMBL/GenBank/DDBJ whole genome shotgun (WGS) entry which is preliminary data.</text>
</comment>
<feature type="domain" description="Sacsin/Nov" evidence="2">
    <location>
        <begin position="7"/>
        <end position="115"/>
    </location>
</feature>
<gene>
    <name evidence="3" type="ORF">ACFONP_06725</name>
</gene>
<feature type="region of interest" description="Disordered" evidence="1">
    <location>
        <begin position="273"/>
        <end position="301"/>
    </location>
</feature>